<gene>
    <name evidence="9" type="ORF">CUS_8055</name>
</gene>
<evidence type="ECO:0000256" key="5">
    <source>
        <dbReference type="ARBA" id="ARBA00022989"/>
    </source>
</evidence>
<keyword evidence="3" id="KW-1003">Cell membrane</keyword>
<protein>
    <submittedName>
        <fullName evidence="9">Chain length determinant protein</fullName>
    </submittedName>
</protein>
<evidence type="ECO:0000256" key="7">
    <source>
        <dbReference type="SAM" id="Phobius"/>
    </source>
</evidence>
<feature type="transmembrane region" description="Helical" evidence="7">
    <location>
        <begin position="12"/>
        <end position="37"/>
    </location>
</feature>
<organism evidence="9 10">
    <name type="scientific">Ruminococcus albus 8</name>
    <dbReference type="NCBI Taxonomy" id="246199"/>
    <lineage>
        <taxon>Bacteria</taxon>
        <taxon>Bacillati</taxon>
        <taxon>Bacillota</taxon>
        <taxon>Clostridia</taxon>
        <taxon>Eubacteriales</taxon>
        <taxon>Oscillospiraceae</taxon>
        <taxon>Ruminococcus</taxon>
    </lineage>
</organism>
<comment type="caution">
    <text evidence="9">The sequence shown here is derived from an EMBL/GenBank/DDBJ whole genome shotgun (WGS) entry which is preliminary data.</text>
</comment>
<dbReference type="OrthoDB" id="1818840at2"/>
<evidence type="ECO:0000256" key="6">
    <source>
        <dbReference type="ARBA" id="ARBA00023136"/>
    </source>
</evidence>
<dbReference type="PANTHER" id="PTHR32309:SF13">
    <property type="entry name" value="FERRIC ENTEROBACTIN TRANSPORT PROTEIN FEPE"/>
    <property type="match status" value="1"/>
</dbReference>
<dbReference type="Pfam" id="PF02706">
    <property type="entry name" value="Wzz"/>
    <property type="match status" value="1"/>
</dbReference>
<reference evidence="9 10" key="1">
    <citation type="submission" date="2011-02" db="EMBL/GenBank/DDBJ databases">
        <authorList>
            <person name="Nelson K.E."/>
            <person name="Sutton G."/>
            <person name="Torralba M."/>
            <person name="Durkin S."/>
            <person name="Harkins D."/>
            <person name="Montgomery R."/>
            <person name="Ziemer C."/>
            <person name="Klaassens E."/>
            <person name="Ocuiv P."/>
            <person name="Morrison M."/>
        </authorList>
    </citation>
    <scope>NUCLEOTIDE SEQUENCE [LARGE SCALE GENOMIC DNA]</scope>
    <source>
        <strain evidence="9 10">8</strain>
    </source>
</reference>
<evidence type="ECO:0000313" key="10">
    <source>
        <dbReference type="Proteomes" id="UP000004259"/>
    </source>
</evidence>
<dbReference type="InterPro" id="IPR050445">
    <property type="entry name" value="Bact_polysacc_biosynth/exp"/>
</dbReference>
<feature type="domain" description="Polysaccharide chain length determinant N-terminal" evidence="8">
    <location>
        <begin position="5"/>
        <end position="100"/>
    </location>
</feature>
<comment type="subcellular location">
    <subcellularLocation>
        <location evidence="1">Cell membrane</location>
        <topology evidence="1">Multi-pass membrane protein</topology>
    </subcellularLocation>
</comment>
<evidence type="ECO:0000256" key="1">
    <source>
        <dbReference type="ARBA" id="ARBA00004651"/>
    </source>
</evidence>
<dbReference type="Proteomes" id="UP000004259">
    <property type="component" value="Unassembled WGS sequence"/>
</dbReference>
<comment type="similarity">
    <text evidence="2">Belongs to the CpsC/CapA family.</text>
</comment>
<dbReference type="RefSeq" id="WP_002848533.1">
    <property type="nucleotide sequence ID" value="NZ_ADKM02000062.1"/>
</dbReference>
<dbReference type="eggNOG" id="COG3944">
    <property type="taxonomic scope" value="Bacteria"/>
</dbReference>
<evidence type="ECO:0000256" key="4">
    <source>
        <dbReference type="ARBA" id="ARBA00022692"/>
    </source>
</evidence>
<dbReference type="PANTHER" id="PTHR32309">
    <property type="entry name" value="TYROSINE-PROTEIN KINASE"/>
    <property type="match status" value="1"/>
</dbReference>
<evidence type="ECO:0000256" key="3">
    <source>
        <dbReference type="ARBA" id="ARBA00022475"/>
    </source>
</evidence>
<feature type="transmembrane region" description="Helical" evidence="7">
    <location>
        <begin position="200"/>
        <end position="221"/>
    </location>
</feature>
<dbReference type="InterPro" id="IPR003856">
    <property type="entry name" value="LPS_length_determ_N"/>
</dbReference>
<keyword evidence="5 7" id="KW-1133">Transmembrane helix</keyword>
<accession>E9SAU2</accession>
<evidence type="ECO:0000259" key="8">
    <source>
        <dbReference type="Pfam" id="PF02706"/>
    </source>
</evidence>
<name>E9SAU2_RUMAL</name>
<dbReference type="EMBL" id="ADKM02000062">
    <property type="protein sequence ID" value="EGC03685.1"/>
    <property type="molecule type" value="Genomic_DNA"/>
</dbReference>
<keyword evidence="6 7" id="KW-0472">Membrane</keyword>
<keyword evidence="4 7" id="KW-0812">Transmembrane</keyword>
<dbReference type="GO" id="GO:0004713">
    <property type="term" value="F:protein tyrosine kinase activity"/>
    <property type="evidence" value="ECO:0007669"/>
    <property type="project" value="TreeGrafter"/>
</dbReference>
<sequence>MEEKEISVQEILGILLAHIRLIVIVTVVAGVAGYSYAKFVLPLQYTSSIKIYVTNGVRNSHDDDDENELINGADINTARSLAATYIVILDDASVYEAISDRLLEDYKIEDLRNYFTVATDEKGKEYIPTGQIKRLITIAAVNNTEVLQVTVTSEVPNFSADICSYISEIAPDMIIRTTKAGYVETVSPPRVPTSPSGPNIMRYLLLGLVAGLVISISIILVTNFFDNTVKSGEEIKERFGVPVLAEIPDIFMDEKGGSSKYGKY</sequence>
<evidence type="ECO:0000313" key="9">
    <source>
        <dbReference type="EMBL" id="EGC03685.1"/>
    </source>
</evidence>
<dbReference type="STRING" id="246199.CUS_8055"/>
<dbReference type="GO" id="GO:0005886">
    <property type="term" value="C:plasma membrane"/>
    <property type="evidence" value="ECO:0007669"/>
    <property type="project" value="UniProtKB-SubCell"/>
</dbReference>
<evidence type="ECO:0000256" key="2">
    <source>
        <dbReference type="ARBA" id="ARBA00006683"/>
    </source>
</evidence>
<proteinExistence type="inferred from homology"/>
<keyword evidence="10" id="KW-1185">Reference proteome</keyword>
<dbReference type="AlphaFoldDB" id="E9SAU2"/>